<keyword evidence="1" id="KW-0812">Transmembrane</keyword>
<dbReference type="Proteomes" id="UP000431269">
    <property type="component" value="Chromosome"/>
</dbReference>
<evidence type="ECO:0000313" key="3">
    <source>
        <dbReference type="Proteomes" id="UP000431269"/>
    </source>
</evidence>
<accession>A0A6I6MZ64</accession>
<evidence type="ECO:0000256" key="1">
    <source>
        <dbReference type="SAM" id="Phobius"/>
    </source>
</evidence>
<name>A0A6I6MZ64_9CAUL</name>
<feature type="transmembrane region" description="Helical" evidence="1">
    <location>
        <begin position="12"/>
        <end position="31"/>
    </location>
</feature>
<keyword evidence="1" id="KW-1133">Transmembrane helix</keyword>
<dbReference type="EMBL" id="CP047045">
    <property type="protein sequence ID" value="QGZ96423.1"/>
    <property type="molecule type" value="Genomic_DNA"/>
</dbReference>
<dbReference type="AlphaFoldDB" id="A0A6I6MZ64"/>
<dbReference type="KEGG" id="tsv:DSM104635_03282"/>
<sequence length="34" mass="3703">MKSAPARTHLWVYFVVGATAWFIGSAVYGFVVNG</sequence>
<gene>
    <name evidence="2" type="ORF">DSM104635_03282</name>
</gene>
<keyword evidence="1" id="KW-0472">Membrane</keyword>
<reference evidence="3" key="1">
    <citation type="submission" date="2019-12" db="EMBL/GenBank/DDBJ databases">
        <title>Complete genome of Terracaulis silvestris 0127_4.</title>
        <authorList>
            <person name="Vieira S."/>
            <person name="Riedel T."/>
            <person name="Sproer C."/>
            <person name="Pascual J."/>
            <person name="Boedeker C."/>
            <person name="Overmann J."/>
        </authorList>
    </citation>
    <scope>NUCLEOTIDE SEQUENCE [LARGE SCALE GENOMIC DNA]</scope>
    <source>
        <strain evidence="3">0127_4</strain>
    </source>
</reference>
<keyword evidence="3" id="KW-1185">Reference proteome</keyword>
<organism evidence="2 3">
    <name type="scientific">Terricaulis silvestris</name>
    <dbReference type="NCBI Taxonomy" id="2686094"/>
    <lineage>
        <taxon>Bacteria</taxon>
        <taxon>Pseudomonadati</taxon>
        <taxon>Pseudomonadota</taxon>
        <taxon>Alphaproteobacteria</taxon>
        <taxon>Caulobacterales</taxon>
        <taxon>Caulobacteraceae</taxon>
        <taxon>Terricaulis</taxon>
    </lineage>
</organism>
<proteinExistence type="predicted"/>
<evidence type="ECO:0000313" key="2">
    <source>
        <dbReference type="EMBL" id="QGZ96423.1"/>
    </source>
</evidence>
<protein>
    <submittedName>
        <fullName evidence="2">Uncharacterized protein</fullName>
    </submittedName>
</protein>